<evidence type="ECO:0000256" key="3">
    <source>
        <dbReference type="ARBA" id="ARBA00023163"/>
    </source>
</evidence>
<keyword evidence="1" id="KW-0805">Transcription regulation</keyword>
<dbReference type="GO" id="GO:0003677">
    <property type="term" value="F:DNA binding"/>
    <property type="evidence" value="ECO:0007669"/>
    <property type="project" value="UniProtKB-KW"/>
</dbReference>
<accession>A0ABW5NAU9</accession>
<gene>
    <name evidence="5" type="ORF">ACFSTE_11005</name>
</gene>
<evidence type="ECO:0000256" key="1">
    <source>
        <dbReference type="ARBA" id="ARBA00023015"/>
    </source>
</evidence>
<dbReference type="Proteomes" id="UP001597459">
    <property type="component" value="Unassembled WGS sequence"/>
</dbReference>
<keyword evidence="6" id="KW-1185">Reference proteome</keyword>
<protein>
    <submittedName>
        <fullName evidence="5">LacI family DNA-binding transcriptional regulator</fullName>
    </submittedName>
</protein>
<dbReference type="EMBL" id="JBHULX010000021">
    <property type="protein sequence ID" value="MFD2591353.1"/>
    <property type="molecule type" value="Genomic_DNA"/>
</dbReference>
<dbReference type="Pfam" id="PF00356">
    <property type="entry name" value="LacI"/>
    <property type="match status" value="1"/>
</dbReference>
<dbReference type="InterPro" id="IPR010982">
    <property type="entry name" value="Lambda_DNA-bd_dom_sf"/>
</dbReference>
<keyword evidence="3" id="KW-0804">Transcription</keyword>
<evidence type="ECO:0000313" key="5">
    <source>
        <dbReference type="EMBL" id="MFD2591353.1"/>
    </source>
</evidence>
<dbReference type="RefSeq" id="WP_176029004.1">
    <property type="nucleotide sequence ID" value="NZ_JBHSJV010000001.1"/>
</dbReference>
<evidence type="ECO:0000313" key="6">
    <source>
        <dbReference type="Proteomes" id="UP001597459"/>
    </source>
</evidence>
<name>A0ABW5NAU9_9FLAO</name>
<sequence length="130" mass="14633">MSKRITLKDISRLSGFSISTISKALHDDPDISFKTKRKIRELASVYNYVPNFLAKCLKDDTPNVIGISIPKIGDLPLRSLAREIKNIPQLKGKTCLDYTQPLVFFEGHQITQKMMKSDIAGIIVLLSDKK</sequence>
<dbReference type="PANTHER" id="PTHR30146">
    <property type="entry name" value="LACI-RELATED TRANSCRIPTIONAL REPRESSOR"/>
    <property type="match status" value="1"/>
</dbReference>
<proteinExistence type="predicted"/>
<dbReference type="Gene3D" id="1.10.260.40">
    <property type="entry name" value="lambda repressor-like DNA-binding domains"/>
    <property type="match status" value="1"/>
</dbReference>
<comment type="caution">
    <text evidence="5">The sequence shown here is derived from an EMBL/GenBank/DDBJ whole genome shotgun (WGS) entry which is preliminary data.</text>
</comment>
<evidence type="ECO:0000259" key="4">
    <source>
        <dbReference type="PROSITE" id="PS50932"/>
    </source>
</evidence>
<organism evidence="5 6">
    <name type="scientific">Aquimarina hainanensis</name>
    <dbReference type="NCBI Taxonomy" id="1578017"/>
    <lineage>
        <taxon>Bacteria</taxon>
        <taxon>Pseudomonadati</taxon>
        <taxon>Bacteroidota</taxon>
        <taxon>Flavobacteriia</taxon>
        <taxon>Flavobacteriales</taxon>
        <taxon>Flavobacteriaceae</taxon>
        <taxon>Aquimarina</taxon>
    </lineage>
</organism>
<feature type="domain" description="HTH lacI-type" evidence="4">
    <location>
        <begin position="5"/>
        <end position="59"/>
    </location>
</feature>
<reference evidence="6" key="1">
    <citation type="journal article" date="2019" name="Int. J. Syst. Evol. Microbiol.">
        <title>The Global Catalogue of Microorganisms (GCM) 10K type strain sequencing project: providing services to taxonomists for standard genome sequencing and annotation.</title>
        <authorList>
            <consortium name="The Broad Institute Genomics Platform"/>
            <consortium name="The Broad Institute Genome Sequencing Center for Infectious Disease"/>
            <person name="Wu L."/>
            <person name="Ma J."/>
        </authorList>
    </citation>
    <scope>NUCLEOTIDE SEQUENCE [LARGE SCALE GENOMIC DNA]</scope>
    <source>
        <strain evidence="6">KCTC 42423</strain>
    </source>
</reference>
<keyword evidence="2 5" id="KW-0238">DNA-binding</keyword>
<dbReference type="SUPFAM" id="SSF47413">
    <property type="entry name" value="lambda repressor-like DNA-binding domains"/>
    <property type="match status" value="1"/>
</dbReference>
<dbReference type="InterPro" id="IPR000843">
    <property type="entry name" value="HTH_LacI"/>
</dbReference>
<dbReference type="PANTHER" id="PTHR30146:SF109">
    <property type="entry name" value="HTH-TYPE TRANSCRIPTIONAL REGULATOR GALS"/>
    <property type="match status" value="1"/>
</dbReference>
<dbReference type="CDD" id="cd01392">
    <property type="entry name" value="HTH_LacI"/>
    <property type="match status" value="1"/>
</dbReference>
<evidence type="ECO:0000256" key="2">
    <source>
        <dbReference type="ARBA" id="ARBA00023125"/>
    </source>
</evidence>
<dbReference type="SMART" id="SM00354">
    <property type="entry name" value="HTH_LACI"/>
    <property type="match status" value="1"/>
</dbReference>
<dbReference type="PROSITE" id="PS50932">
    <property type="entry name" value="HTH_LACI_2"/>
    <property type="match status" value="1"/>
</dbReference>